<accession>A0A147BVY1</accession>
<organism evidence="2">
    <name type="scientific">Ixodes ricinus</name>
    <name type="common">Common tick</name>
    <name type="synonym">Acarus ricinus</name>
    <dbReference type="NCBI Taxonomy" id="34613"/>
    <lineage>
        <taxon>Eukaryota</taxon>
        <taxon>Metazoa</taxon>
        <taxon>Ecdysozoa</taxon>
        <taxon>Arthropoda</taxon>
        <taxon>Chelicerata</taxon>
        <taxon>Arachnida</taxon>
        <taxon>Acari</taxon>
        <taxon>Parasitiformes</taxon>
        <taxon>Ixodida</taxon>
        <taxon>Ixodoidea</taxon>
        <taxon>Ixodidae</taxon>
        <taxon>Ixodinae</taxon>
        <taxon>Ixodes</taxon>
    </lineage>
</organism>
<feature type="region of interest" description="Disordered" evidence="1">
    <location>
        <begin position="64"/>
        <end position="88"/>
    </location>
</feature>
<evidence type="ECO:0000313" key="2">
    <source>
        <dbReference type="EMBL" id="JAR94525.1"/>
    </source>
</evidence>
<evidence type="ECO:0000256" key="1">
    <source>
        <dbReference type="SAM" id="MobiDB-lite"/>
    </source>
</evidence>
<sequence>PILPRVTLQPNSWWKLGQGQELGRCDDGDPWVHSPLLSVAARISTSDGVGRRLPQCHLLPGPLWMHGQDTRRPKTRSRQRNSARASKMALLSRPVITKSTGIRSHFAISVISL</sequence>
<dbReference type="AlphaFoldDB" id="A0A147BVY1"/>
<name>A0A147BVY1_IXORI</name>
<protein>
    <submittedName>
        <fullName evidence="2">Uncharacterized protein</fullName>
    </submittedName>
</protein>
<reference evidence="2" key="1">
    <citation type="journal article" date="2018" name="PLoS Negl. Trop. Dis.">
        <title>Sialome diversity of ticks revealed by RNAseq of single tick salivary glands.</title>
        <authorList>
            <person name="Perner J."/>
            <person name="Kropackova S."/>
            <person name="Kopacek P."/>
            <person name="Ribeiro J.M."/>
        </authorList>
    </citation>
    <scope>NUCLEOTIDE SEQUENCE</scope>
    <source>
        <strain evidence="2">Siblings of single egg batch collected in Ceske Budejovice</strain>
        <tissue evidence="2">Salivary glands</tissue>
    </source>
</reference>
<proteinExistence type="predicted"/>
<feature type="non-terminal residue" evidence="2">
    <location>
        <position position="1"/>
    </location>
</feature>
<dbReference type="EMBL" id="GEGO01000879">
    <property type="protein sequence ID" value="JAR94525.1"/>
    <property type="molecule type" value="Transcribed_RNA"/>
</dbReference>